<dbReference type="InterPro" id="IPR013561">
    <property type="entry name" value="FilR1_middle_dom"/>
</dbReference>
<keyword evidence="3" id="KW-1185">Reference proteome</keyword>
<dbReference type="Gene3D" id="1.10.10.10">
    <property type="entry name" value="Winged helix-like DNA-binding domain superfamily/Winged helix DNA-binding domain"/>
    <property type="match status" value="1"/>
</dbReference>
<dbReference type="Pfam" id="PF08350">
    <property type="entry name" value="FilR1_middle"/>
    <property type="match status" value="1"/>
</dbReference>
<sequence length="299" mass="34379">MKMHNKIRKDEDMLATLRIAICSDLRRNILVSLYDGGKSLSNLRSELQISSSTAIHALRELQKNTLVFQDKNRNYLLTSIGRIIALKLLDFSDAAEVLKEHRRFWIEHDLTGIPDYLLEKIGWLKDSKLIQIDPLDIVKTHSSYINFIKKAKWVKGVSPIFSPDYPSAFKELVNKNIYVKVILTNAVLKKLIEAVGWRNLKNSISNHCLDILITDEDLKVAFTATNGFISLGLFTTNGVYDVKYDLISTSERAVHWGVELFEYYREKATPLELDAFKDLLEPVNTLTKNIEKNYPLNKY</sequence>
<dbReference type="PIRSF" id="PIRSF006692">
    <property type="entry name" value="TF_HTH_AF0396_prd"/>
    <property type="match status" value="1"/>
</dbReference>
<protein>
    <submittedName>
        <fullName evidence="2">Putative transcriptional regulator</fullName>
    </submittedName>
</protein>
<gene>
    <name evidence="2" type="ORF">ANME2D_00813</name>
</gene>
<dbReference type="OrthoDB" id="11410at2157"/>
<comment type="caution">
    <text evidence="2">The sequence shown here is derived from an EMBL/GenBank/DDBJ whole genome shotgun (WGS) entry which is preliminary data.</text>
</comment>
<organism evidence="2 3">
    <name type="scientific">Candidatus Methanoperedens nitratireducens</name>
    <dbReference type="NCBI Taxonomy" id="1392998"/>
    <lineage>
        <taxon>Archaea</taxon>
        <taxon>Methanobacteriati</taxon>
        <taxon>Methanobacteriota</taxon>
        <taxon>Stenosarchaea group</taxon>
        <taxon>Methanomicrobia</taxon>
        <taxon>Methanosarcinales</taxon>
        <taxon>ANME-2 cluster</taxon>
        <taxon>Candidatus Methanoperedentaceae</taxon>
        <taxon>Candidatus Methanoperedens</taxon>
    </lineage>
</organism>
<evidence type="ECO:0000313" key="2">
    <source>
        <dbReference type="EMBL" id="KCZ72386.1"/>
    </source>
</evidence>
<dbReference type="CDD" id="cd00090">
    <property type="entry name" value="HTH_ARSR"/>
    <property type="match status" value="1"/>
</dbReference>
<accession>A0A062UZP5</accession>
<feature type="domain" description="Methanogenesis regulatory protein FilR1 middle" evidence="1">
    <location>
        <begin position="139"/>
        <end position="266"/>
    </location>
</feature>
<evidence type="ECO:0000259" key="1">
    <source>
        <dbReference type="Pfam" id="PF08350"/>
    </source>
</evidence>
<dbReference type="EMBL" id="JMIY01000002">
    <property type="protein sequence ID" value="KCZ72386.1"/>
    <property type="molecule type" value="Genomic_DNA"/>
</dbReference>
<dbReference type="RefSeq" id="WP_052368553.1">
    <property type="nucleotide sequence ID" value="NZ_JMIY01000002.1"/>
</dbReference>
<dbReference type="Proteomes" id="UP000027153">
    <property type="component" value="Unassembled WGS sequence"/>
</dbReference>
<reference evidence="2 3" key="1">
    <citation type="journal article" date="2013" name="Nature">
        <title>Anaerobic oxidation of methane coupled to nitrate reduction in a novel archaeal lineage.</title>
        <authorList>
            <person name="Haroon M.F."/>
            <person name="Hu S."/>
            <person name="Shi Y."/>
            <person name="Imelfort M."/>
            <person name="Keller J."/>
            <person name="Hugenholtz P."/>
            <person name="Yuan Z."/>
            <person name="Tyson G.W."/>
        </authorList>
    </citation>
    <scope>NUCLEOTIDE SEQUENCE [LARGE SCALE GENOMIC DNA]</scope>
    <source>
        <strain evidence="2 3">ANME-2d</strain>
    </source>
</reference>
<dbReference type="AlphaFoldDB" id="A0A062UZP5"/>
<dbReference type="InterPro" id="IPR016490">
    <property type="entry name" value="Tscrpt_reg_HTH_AF0396-typ3"/>
</dbReference>
<dbReference type="InterPro" id="IPR036388">
    <property type="entry name" value="WH-like_DNA-bd_sf"/>
</dbReference>
<evidence type="ECO:0000313" key="3">
    <source>
        <dbReference type="Proteomes" id="UP000027153"/>
    </source>
</evidence>
<proteinExistence type="predicted"/>
<name>A0A062UZP5_9EURY</name>
<dbReference type="SUPFAM" id="SSF46785">
    <property type="entry name" value="Winged helix' DNA-binding domain"/>
    <property type="match status" value="1"/>
</dbReference>
<dbReference type="InterPro" id="IPR036390">
    <property type="entry name" value="WH_DNA-bd_sf"/>
</dbReference>
<dbReference type="InterPro" id="IPR011991">
    <property type="entry name" value="ArsR-like_HTH"/>
</dbReference>